<reference evidence="8" key="1">
    <citation type="submission" date="2006-06" db="EMBL/GenBank/DDBJ databases">
        <title>Complete sequence of chromosome of Chelativorans sp. BNC1.</title>
        <authorList>
            <consortium name="US DOE Joint Genome Institute"/>
            <person name="Copeland A."/>
            <person name="Lucas S."/>
            <person name="Lapidus A."/>
            <person name="Barry K."/>
            <person name="Detter J.C."/>
            <person name="Glavina del Rio T."/>
            <person name="Hammon N."/>
            <person name="Israni S."/>
            <person name="Dalin E."/>
            <person name="Tice H."/>
            <person name="Pitluck S."/>
            <person name="Chertkov O."/>
            <person name="Brettin T."/>
            <person name="Bruce D."/>
            <person name="Han C."/>
            <person name="Tapia R."/>
            <person name="Gilna P."/>
            <person name="Schmutz J."/>
            <person name="Larimer F."/>
            <person name="Land M."/>
            <person name="Hauser L."/>
            <person name="Kyrpides N."/>
            <person name="Mikhailova N."/>
            <person name="Richardson P."/>
        </authorList>
    </citation>
    <scope>NUCLEOTIDE SEQUENCE</scope>
    <source>
        <strain evidence="8">BNC1</strain>
    </source>
</reference>
<evidence type="ECO:0000313" key="8">
    <source>
        <dbReference type="EMBL" id="ABG62010.1"/>
    </source>
</evidence>
<dbReference type="EMBL" id="CP000390">
    <property type="protein sequence ID" value="ABG62010.1"/>
    <property type="molecule type" value="Genomic_DNA"/>
</dbReference>
<proteinExistence type="predicted"/>
<evidence type="ECO:0000256" key="5">
    <source>
        <dbReference type="ARBA" id="ARBA00023136"/>
    </source>
</evidence>
<evidence type="ECO:0000256" key="6">
    <source>
        <dbReference type="SAM" id="Phobius"/>
    </source>
</evidence>
<protein>
    <submittedName>
        <fullName evidence="8">Peptidase A24A, prepilin type IV</fullName>
    </submittedName>
</protein>
<dbReference type="Gene3D" id="1.20.120.1220">
    <property type="match status" value="1"/>
</dbReference>
<feature type="transmembrane region" description="Helical" evidence="6">
    <location>
        <begin position="139"/>
        <end position="160"/>
    </location>
</feature>
<dbReference type="AlphaFoldDB" id="Q11KR5"/>
<feature type="transmembrane region" description="Helical" evidence="6">
    <location>
        <begin position="31"/>
        <end position="50"/>
    </location>
</feature>
<evidence type="ECO:0000256" key="3">
    <source>
        <dbReference type="ARBA" id="ARBA00022692"/>
    </source>
</evidence>
<dbReference type="InterPro" id="IPR000045">
    <property type="entry name" value="Prepilin_IV_endopep_pep"/>
</dbReference>
<dbReference type="PANTHER" id="PTHR36506">
    <property type="entry name" value="PREFLAGELLIN PEPTIDASE"/>
    <property type="match status" value="1"/>
</dbReference>
<dbReference type="Pfam" id="PF01478">
    <property type="entry name" value="Peptidase_A24"/>
    <property type="match status" value="1"/>
</dbReference>
<feature type="domain" description="Prepilin type IV endopeptidase peptidase" evidence="7">
    <location>
        <begin position="12"/>
        <end position="116"/>
    </location>
</feature>
<dbReference type="KEGG" id="mes:Meso_0610"/>
<evidence type="ECO:0000256" key="1">
    <source>
        <dbReference type="ARBA" id="ARBA00004651"/>
    </source>
</evidence>
<dbReference type="InterPro" id="IPR052218">
    <property type="entry name" value="Preflagellin_Peptidase"/>
</dbReference>
<dbReference type="GO" id="GO:0005886">
    <property type="term" value="C:plasma membrane"/>
    <property type="evidence" value="ECO:0007669"/>
    <property type="project" value="UniProtKB-SubCell"/>
</dbReference>
<feature type="transmembrane region" description="Helical" evidence="6">
    <location>
        <begin position="100"/>
        <end position="119"/>
    </location>
</feature>
<dbReference type="OrthoDB" id="5329005at2"/>
<keyword evidence="4 6" id="KW-1133">Transmembrane helix</keyword>
<dbReference type="HOGENOM" id="CLU_057101_9_0_5"/>
<organism evidence="8">
    <name type="scientific">Chelativorans sp. (strain BNC1)</name>
    <dbReference type="NCBI Taxonomy" id="266779"/>
    <lineage>
        <taxon>Bacteria</taxon>
        <taxon>Pseudomonadati</taxon>
        <taxon>Pseudomonadota</taxon>
        <taxon>Alphaproteobacteria</taxon>
        <taxon>Hyphomicrobiales</taxon>
        <taxon>Phyllobacteriaceae</taxon>
        <taxon>Chelativorans</taxon>
    </lineage>
</organism>
<keyword evidence="2" id="KW-1003">Cell membrane</keyword>
<dbReference type="STRING" id="266779.Meso_0610"/>
<gene>
    <name evidence="8" type="ordered locus">Meso_0610</name>
</gene>
<dbReference type="eggNOG" id="COG4960">
    <property type="taxonomic scope" value="Bacteria"/>
</dbReference>
<name>Q11KR5_CHESB</name>
<keyword evidence="3 6" id="KW-0812">Transmembrane</keyword>
<dbReference type="GO" id="GO:0004190">
    <property type="term" value="F:aspartic-type endopeptidase activity"/>
    <property type="evidence" value="ECO:0007669"/>
    <property type="project" value="InterPro"/>
</dbReference>
<comment type="subcellular location">
    <subcellularLocation>
        <location evidence="1">Cell membrane</location>
        <topology evidence="1">Multi-pass membrane protein</topology>
    </subcellularLocation>
</comment>
<sequence length="170" mass="17576" precursor="true">MISSFAAWVALLLFAGTMIYAGIKDVATMTITNRLVLLLAAAYVVLAPLAGLGVDEMLAAAAAASLMLAGTFLLFALGWIGGGDAKLAAVAVLWLGADQTLPYIFYVSVAGALLTLALIQFRRFPLPAVLQRLTWTERLHSAAAGVPYGAALAGAALLLLPETALFAALT</sequence>
<evidence type="ECO:0000256" key="2">
    <source>
        <dbReference type="ARBA" id="ARBA00022475"/>
    </source>
</evidence>
<dbReference type="PANTHER" id="PTHR36506:SF1">
    <property type="entry name" value="PREFLAGELLIN PEPTIDASE"/>
    <property type="match status" value="1"/>
</dbReference>
<feature type="transmembrane region" description="Helical" evidence="6">
    <location>
        <begin position="57"/>
        <end position="80"/>
    </location>
</feature>
<accession>Q11KR5</accession>
<evidence type="ECO:0000256" key="4">
    <source>
        <dbReference type="ARBA" id="ARBA00022989"/>
    </source>
</evidence>
<evidence type="ECO:0000259" key="7">
    <source>
        <dbReference type="Pfam" id="PF01478"/>
    </source>
</evidence>
<keyword evidence="5 6" id="KW-0472">Membrane</keyword>